<keyword evidence="1" id="KW-0408">Iron</keyword>
<dbReference type="PANTHER" id="PTHR42954:SF2">
    <property type="entry name" value="FE(2+) TRANSPORT PROTEIN A"/>
    <property type="match status" value="1"/>
</dbReference>
<dbReference type="SMART" id="SM00899">
    <property type="entry name" value="FeoA"/>
    <property type="match status" value="1"/>
</dbReference>
<evidence type="ECO:0000259" key="2">
    <source>
        <dbReference type="SMART" id="SM00899"/>
    </source>
</evidence>
<dbReference type="PANTHER" id="PTHR42954">
    <property type="entry name" value="FE(2+) TRANSPORT PROTEIN A"/>
    <property type="match status" value="1"/>
</dbReference>
<feature type="domain" description="Ferrous iron transporter FeoA-like" evidence="2">
    <location>
        <begin position="6"/>
        <end position="78"/>
    </location>
</feature>
<gene>
    <name evidence="3" type="ORF">NE619_09850</name>
</gene>
<evidence type="ECO:0000313" key="4">
    <source>
        <dbReference type="Proteomes" id="UP001524502"/>
    </source>
</evidence>
<dbReference type="EMBL" id="JANFXK010000010">
    <property type="protein sequence ID" value="MCQ4637034.1"/>
    <property type="molecule type" value="Genomic_DNA"/>
</dbReference>
<dbReference type="InterPro" id="IPR007167">
    <property type="entry name" value="Fe-transptr_FeoA-like"/>
</dbReference>
<sequence length="83" mass="8996">MNSEIFALSHLPVGASGTIISINARGLEKDRFIDLGFAPSLKVKTLFKSPAQNPTAYEVMGAVLALRREDAEKIIVRKGNQAL</sequence>
<evidence type="ECO:0000313" key="3">
    <source>
        <dbReference type="EMBL" id="MCQ4637034.1"/>
    </source>
</evidence>
<reference evidence="3 4" key="1">
    <citation type="submission" date="2022-06" db="EMBL/GenBank/DDBJ databases">
        <title>Isolation of gut microbiota from human fecal samples.</title>
        <authorList>
            <person name="Pamer E.G."/>
            <person name="Barat B."/>
            <person name="Waligurski E."/>
            <person name="Medina S."/>
            <person name="Paddock L."/>
            <person name="Mostad J."/>
        </authorList>
    </citation>
    <scope>NUCLEOTIDE SEQUENCE [LARGE SCALE GENOMIC DNA]</scope>
    <source>
        <strain evidence="3 4">SL.3.17</strain>
    </source>
</reference>
<dbReference type="InterPro" id="IPR038157">
    <property type="entry name" value="FeoA_core_dom"/>
</dbReference>
<keyword evidence="4" id="KW-1185">Reference proteome</keyword>
<protein>
    <submittedName>
        <fullName evidence="3">Ferrous iron transport protein A</fullName>
    </submittedName>
</protein>
<organism evidence="3 4">
    <name type="scientific">Anaerovorax odorimutans</name>
    <dbReference type="NCBI Taxonomy" id="109327"/>
    <lineage>
        <taxon>Bacteria</taxon>
        <taxon>Bacillati</taxon>
        <taxon>Bacillota</taxon>
        <taxon>Clostridia</taxon>
        <taxon>Peptostreptococcales</taxon>
        <taxon>Anaerovoracaceae</taxon>
        <taxon>Anaerovorax</taxon>
    </lineage>
</organism>
<proteinExistence type="predicted"/>
<dbReference type="RefSeq" id="WP_256132228.1">
    <property type="nucleotide sequence ID" value="NZ_JANFXK010000010.1"/>
</dbReference>
<dbReference type="InterPro" id="IPR052713">
    <property type="entry name" value="FeoA"/>
</dbReference>
<dbReference type="InterPro" id="IPR008988">
    <property type="entry name" value="Transcriptional_repressor_C"/>
</dbReference>
<dbReference type="Pfam" id="PF04023">
    <property type="entry name" value="FeoA"/>
    <property type="match status" value="1"/>
</dbReference>
<evidence type="ECO:0000256" key="1">
    <source>
        <dbReference type="ARBA" id="ARBA00023004"/>
    </source>
</evidence>
<comment type="caution">
    <text evidence="3">The sequence shown here is derived from an EMBL/GenBank/DDBJ whole genome shotgun (WGS) entry which is preliminary data.</text>
</comment>
<name>A0ABT1RPA5_9FIRM</name>
<dbReference type="Gene3D" id="2.30.30.90">
    <property type="match status" value="1"/>
</dbReference>
<accession>A0ABT1RPA5</accession>
<dbReference type="Proteomes" id="UP001524502">
    <property type="component" value="Unassembled WGS sequence"/>
</dbReference>
<dbReference type="SUPFAM" id="SSF50037">
    <property type="entry name" value="C-terminal domain of transcriptional repressors"/>
    <property type="match status" value="1"/>
</dbReference>